<dbReference type="Proteomes" id="UP000280369">
    <property type="component" value="Segment"/>
</dbReference>
<organism evidence="2">
    <name type="scientific">Acanthamoeba polyphaga mimivirus</name>
    <name type="common">APMV</name>
    <dbReference type="NCBI Taxonomy" id="212035"/>
    <lineage>
        <taxon>Viruses</taxon>
        <taxon>Varidnaviria</taxon>
        <taxon>Bamfordvirae</taxon>
        <taxon>Nucleocytoviricota</taxon>
        <taxon>Megaviricetes</taxon>
        <taxon>Imitervirales</taxon>
        <taxon>Mimiviridae</taxon>
        <taxon>Megamimivirinae</taxon>
        <taxon>Mimivirus</taxon>
        <taxon>Mimivirus bradfordmassiliense</taxon>
    </lineage>
</organism>
<evidence type="ECO:0000313" key="2">
    <source>
        <dbReference type="EMBL" id="AVG46537.1"/>
    </source>
</evidence>
<name>A0A2L2DK69_MIMIV</name>
<accession>A0A2L2DK69</accession>
<organismHost>
    <name type="scientific">Acanthamoeba polyphaga</name>
    <name type="common">Amoeba</name>
    <dbReference type="NCBI Taxonomy" id="5757"/>
</organismHost>
<evidence type="ECO:0000256" key="1">
    <source>
        <dbReference type="SAM" id="Coils"/>
    </source>
</evidence>
<feature type="coiled-coil region" evidence="1">
    <location>
        <begin position="215"/>
        <end position="242"/>
    </location>
</feature>
<keyword evidence="1" id="KW-0175">Coiled coil</keyword>
<sequence length="243" mass="28313">MPKKNNKSDIDVQTFDSKNISGNSIIIGGYNHGKTQLAVSLVMKICETKDIEHIYTYYLRTSKHYKFYNCLKKNNTIGNKIIDIISTKNLLSIPKNNEKIILLIDQVLDRLLLCDINTLCRDAKFTIISTVTTINTEFYKYYQNCFILKDIPVIKDIFDGFDKKFFSCESYDQFIAIYNQTNKNNDFDVIALSNNKNNIVFTYSFDYLDILGDTERNLKRNIRNLIKKSEQISNLNKKLTIEI</sequence>
<dbReference type="EMBL" id="MG602507">
    <property type="protein sequence ID" value="AVG46537.1"/>
    <property type="molecule type" value="Genomic_DNA"/>
</dbReference>
<reference evidence="2" key="1">
    <citation type="journal article" date="2017" name="Front. Microbiol.">
        <title>Genome Characterization of the First Mimiviruses of Lineage C Isolated in Brazil.</title>
        <authorList>
            <person name="Assis F.L."/>
            <person name="Franco-Luiz A.P.M."/>
            <person name="Dos Santos R.N."/>
            <person name="Campos F.S."/>
            <person name="Dornas F.P."/>
            <person name="Borato P.V.M."/>
            <person name="Franco A.C."/>
            <person name="Abrahao J.S."/>
            <person name="Colson P."/>
            <person name="Scola B."/>
        </authorList>
    </citation>
    <scope>NUCLEOTIDE SEQUENCE [LARGE SCALE GENOMIC DNA]</scope>
</reference>
<proteinExistence type="predicted"/>
<protein>
    <submittedName>
        <fullName evidence="2">Uncharacterized protein</fullName>
    </submittedName>
</protein>